<proteinExistence type="predicted"/>
<reference evidence="2" key="1">
    <citation type="submission" date="2020-05" db="EMBL/GenBank/DDBJ databases">
        <title>Phylogenomic resolution of chytrid fungi.</title>
        <authorList>
            <person name="Stajich J.E."/>
            <person name="Amses K."/>
            <person name="Simmons R."/>
            <person name="Seto K."/>
            <person name="Myers J."/>
            <person name="Bonds A."/>
            <person name="Quandt C.A."/>
            <person name="Barry K."/>
            <person name="Liu P."/>
            <person name="Grigoriev I."/>
            <person name="Longcore J.E."/>
            <person name="James T.Y."/>
        </authorList>
    </citation>
    <scope>NUCLEOTIDE SEQUENCE</scope>
    <source>
        <strain evidence="2">JEL0318</strain>
    </source>
</reference>
<comment type="caution">
    <text evidence="2">The sequence shown here is derived from an EMBL/GenBank/DDBJ whole genome shotgun (WGS) entry which is preliminary data.</text>
</comment>
<keyword evidence="1" id="KW-1133">Transmembrane helix</keyword>
<feature type="transmembrane region" description="Helical" evidence="1">
    <location>
        <begin position="172"/>
        <end position="191"/>
    </location>
</feature>
<dbReference type="Proteomes" id="UP001212841">
    <property type="component" value="Unassembled WGS sequence"/>
</dbReference>
<keyword evidence="1" id="KW-0472">Membrane</keyword>
<accession>A0AAD5X6L7</accession>
<gene>
    <name evidence="2" type="ORF">HK097_002213</name>
</gene>
<keyword evidence="1" id="KW-0812">Transmembrane</keyword>
<evidence type="ECO:0000256" key="1">
    <source>
        <dbReference type="SAM" id="Phobius"/>
    </source>
</evidence>
<dbReference type="EMBL" id="JADGJD010000147">
    <property type="protein sequence ID" value="KAJ3054276.1"/>
    <property type="molecule type" value="Genomic_DNA"/>
</dbReference>
<protein>
    <submittedName>
        <fullName evidence="2">Uncharacterized protein</fullName>
    </submittedName>
</protein>
<evidence type="ECO:0000313" key="3">
    <source>
        <dbReference type="Proteomes" id="UP001212841"/>
    </source>
</evidence>
<dbReference type="AlphaFoldDB" id="A0AAD5X6L7"/>
<organism evidence="2 3">
    <name type="scientific">Rhizophlyctis rosea</name>
    <dbReference type="NCBI Taxonomy" id="64517"/>
    <lineage>
        <taxon>Eukaryota</taxon>
        <taxon>Fungi</taxon>
        <taxon>Fungi incertae sedis</taxon>
        <taxon>Chytridiomycota</taxon>
        <taxon>Chytridiomycota incertae sedis</taxon>
        <taxon>Chytridiomycetes</taxon>
        <taxon>Rhizophlyctidales</taxon>
        <taxon>Rhizophlyctidaceae</taxon>
        <taxon>Rhizophlyctis</taxon>
    </lineage>
</organism>
<evidence type="ECO:0000313" key="2">
    <source>
        <dbReference type="EMBL" id="KAJ3054276.1"/>
    </source>
</evidence>
<sequence length="211" mass="23481">MIIRFLPFLCVNGPSVGIHYWIVVKEGLMTSLHLNLPYRRCKPFHAIEMDDIANRHVIGELSEVWVSVPHTLGDETVEPVQPTLDVLSRLVHFRLYPVVHTILSVYKLVQVIHYRIAVKGGRELFILQALYVSPHLLHPTVDELQAAGCVSVIATAEGNVDERRRLVGGKRVVAGIGVVICVGVGVGIVVGKRVIVIRDIVCMERDFVDRG</sequence>
<name>A0AAD5X6L7_9FUNG</name>
<keyword evidence="3" id="KW-1185">Reference proteome</keyword>